<evidence type="ECO:0000313" key="1">
    <source>
        <dbReference type="EMBL" id="NYA72775.1"/>
    </source>
</evidence>
<gene>
    <name evidence="1" type="ORF">HZF10_17740</name>
</gene>
<comment type="caution">
    <text evidence="1">The sequence shown here is derived from an EMBL/GenBank/DDBJ whole genome shotgun (WGS) entry which is preliminary data.</text>
</comment>
<name>A0A7Y8Y5J1_9FLAO</name>
<keyword evidence="2" id="KW-1185">Reference proteome</keyword>
<evidence type="ECO:0000313" key="2">
    <source>
        <dbReference type="Proteomes" id="UP000535020"/>
    </source>
</evidence>
<dbReference type="AlphaFoldDB" id="A0A7Y8Y5J1"/>
<protein>
    <submittedName>
        <fullName evidence="1">Uncharacterized protein</fullName>
    </submittedName>
</protein>
<dbReference type="EMBL" id="JACBJI010000021">
    <property type="protein sequence ID" value="NYA72775.1"/>
    <property type="molecule type" value="Genomic_DNA"/>
</dbReference>
<dbReference type="RefSeq" id="WP_176007585.1">
    <property type="nucleotide sequence ID" value="NZ_JABWMI010000044.1"/>
</dbReference>
<organism evidence="1 2">
    <name type="scientific">Flavobacterium agri</name>
    <dbReference type="NCBI Taxonomy" id="2743471"/>
    <lineage>
        <taxon>Bacteria</taxon>
        <taxon>Pseudomonadati</taxon>
        <taxon>Bacteroidota</taxon>
        <taxon>Flavobacteriia</taxon>
        <taxon>Flavobacteriales</taxon>
        <taxon>Flavobacteriaceae</taxon>
        <taxon>Flavobacterium</taxon>
    </lineage>
</organism>
<sequence>MKYIFVSILLISLNISFSQNQDDNKIIIDNLLKDGSYGDGELRIIPKLEKKIVEFELENLKNNKEFFSPIDKSDRISITKEEQKKIIQEIQMQYGKTLDTKLFSSNKWISIDYIKSYLEEKTEYNNSNRVMMISKPVYIRNNTICVVYFMHLCCGSGGQTSLWFYKKENGNWDKWIPISQGLF</sequence>
<accession>A0A7Y8Y5J1</accession>
<proteinExistence type="predicted"/>
<dbReference type="Proteomes" id="UP000535020">
    <property type="component" value="Unassembled WGS sequence"/>
</dbReference>
<reference evidence="1 2" key="1">
    <citation type="submission" date="2020-07" db="EMBL/GenBank/DDBJ databases">
        <authorList>
            <person name="Sun Q."/>
        </authorList>
    </citation>
    <scope>NUCLEOTIDE SEQUENCE [LARGE SCALE GENOMIC DNA]</scope>
    <source>
        <strain evidence="1 2">MAH-1</strain>
    </source>
</reference>